<feature type="domain" description="N-acetyltransferase" evidence="3">
    <location>
        <begin position="36"/>
        <end position="175"/>
    </location>
</feature>
<dbReference type="Proteomes" id="UP000199607">
    <property type="component" value="Unassembled WGS sequence"/>
</dbReference>
<evidence type="ECO:0000313" key="4">
    <source>
        <dbReference type="EMBL" id="SFK74550.1"/>
    </source>
</evidence>
<dbReference type="Pfam" id="PF00583">
    <property type="entry name" value="Acetyltransf_1"/>
    <property type="match status" value="1"/>
</dbReference>
<dbReference type="PANTHER" id="PTHR43877">
    <property type="entry name" value="AMINOALKYLPHOSPHONATE N-ACETYLTRANSFERASE-RELATED-RELATED"/>
    <property type="match status" value="1"/>
</dbReference>
<proteinExistence type="predicted"/>
<dbReference type="EMBL" id="FOTC01000001">
    <property type="protein sequence ID" value="SFK74550.1"/>
    <property type="molecule type" value="Genomic_DNA"/>
</dbReference>
<dbReference type="RefSeq" id="WP_089866140.1">
    <property type="nucleotide sequence ID" value="NZ_FOTC01000001.1"/>
</dbReference>
<keyword evidence="1" id="KW-0808">Transferase</keyword>
<keyword evidence="4" id="KW-0689">Ribosomal protein</keyword>
<dbReference type="AlphaFoldDB" id="A0A1I4C1P2"/>
<dbReference type="STRING" id="553466.SAMN04487950_0884"/>
<dbReference type="GO" id="GO:0016747">
    <property type="term" value="F:acyltransferase activity, transferring groups other than amino-acyl groups"/>
    <property type="evidence" value="ECO:0007669"/>
    <property type="project" value="InterPro"/>
</dbReference>
<reference evidence="5" key="1">
    <citation type="submission" date="2016-10" db="EMBL/GenBank/DDBJ databases">
        <authorList>
            <person name="Varghese N."/>
            <person name="Submissions S."/>
        </authorList>
    </citation>
    <scope>NUCLEOTIDE SEQUENCE [LARGE SCALE GENOMIC DNA]</scope>
    <source>
        <strain evidence="5">CGMCC 1.7738</strain>
    </source>
</reference>
<dbReference type="InterPro" id="IPR050832">
    <property type="entry name" value="Bact_Acetyltransf"/>
</dbReference>
<dbReference type="PROSITE" id="PS51186">
    <property type="entry name" value="GNAT"/>
    <property type="match status" value="1"/>
</dbReference>
<accession>A0A1I4C1P2</accession>
<dbReference type="SUPFAM" id="SSF55729">
    <property type="entry name" value="Acyl-CoA N-acyltransferases (Nat)"/>
    <property type="match status" value="1"/>
</dbReference>
<keyword evidence="5" id="KW-1185">Reference proteome</keyword>
<keyword evidence="4" id="KW-0687">Ribonucleoprotein</keyword>
<dbReference type="CDD" id="cd04301">
    <property type="entry name" value="NAT_SF"/>
    <property type="match status" value="1"/>
</dbReference>
<name>A0A1I4C1P2_9EURY</name>
<evidence type="ECO:0000256" key="2">
    <source>
        <dbReference type="ARBA" id="ARBA00023315"/>
    </source>
</evidence>
<evidence type="ECO:0000313" key="5">
    <source>
        <dbReference type="Proteomes" id="UP000199607"/>
    </source>
</evidence>
<dbReference type="InterPro" id="IPR016181">
    <property type="entry name" value="Acyl_CoA_acyltransferase"/>
</dbReference>
<dbReference type="InterPro" id="IPR000182">
    <property type="entry name" value="GNAT_dom"/>
</dbReference>
<organism evidence="4 5">
    <name type="scientific">Halogranum rubrum</name>
    <dbReference type="NCBI Taxonomy" id="553466"/>
    <lineage>
        <taxon>Archaea</taxon>
        <taxon>Methanobacteriati</taxon>
        <taxon>Methanobacteriota</taxon>
        <taxon>Stenosarchaea group</taxon>
        <taxon>Halobacteria</taxon>
        <taxon>Halobacteriales</taxon>
        <taxon>Haloferacaceae</taxon>
    </lineage>
</organism>
<sequence>MDLHPLPADEAAVRRFSEELWLPFHRALEAVVESHALVDAPDEEIVDAEVEFRLGRLADDHYRLWVAVDGASESSDLAAGNGELAGFVATGVDETPSVFDRPTRLVVGDIYVREAYRGTGLARELMARAAERARDVGCAEMTLDVDVDNERALAFYEKFGFEPLRHQLVVDTDRL</sequence>
<protein>
    <submittedName>
        <fullName evidence="4">Ribosomal protein S18 acetylase RimI</fullName>
    </submittedName>
</protein>
<dbReference type="GO" id="GO:0005840">
    <property type="term" value="C:ribosome"/>
    <property type="evidence" value="ECO:0007669"/>
    <property type="project" value="UniProtKB-KW"/>
</dbReference>
<evidence type="ECO:0000259" key="3">
    <source>
        <dbReference type="PROSITE" id="PS51186"/>
    </source>
</evidence>
<dbReference type="Gene3D" id="3.40.630.30">
    <property type="match status" value="1"/>
</dbReference>
<keyword evidence="2" id="KW-0012">Acyltransferase</keyword>
<evidence type="ECO:0000256" key="1">
    <source>
        <dbReference type="ARBA" id="ARBA00022679"/>
    </source>
</evidence>
<gene>
    <name evidence="4" type="ORF">SAMN04487950_0884</name>
</gene>